<reference evidence="1" key="1">
    <citation type="submission" date="2018-02" db="EMBL/GenBank/DDBJ databases">
        <title>Rhizophora mucronata_Transcriptome.</title>
        <authorList>
            <person name="Meera S.P."/>
            <person name="Sreeshan A."/>
            <person name="Augustine A."/>
        </authorList>
    </citation>
    <scope>NUCLEOTIDE SEQUENCE</scope>
    <source>
        <tissue evidence="1">Leaf</tissue>
    </source>
</reference>
<dbReference type="AlphaFoldDB" id="A0A2P2Q9N2"/>
<accession>A0A2P2Q9N2</accession>
<protein>
    <submittedName>
        <fullName evidence="1">Uncharacterized protein</fullName>
    </submittedName>
</protein>
<dbReference type="EMBL" id="GGEC01083234">
    <property type="protein sequence ID" value="MBX63718.1"/>
    <property type="molecule type" value="Transcribed_RNA"/>
</dbReference>
<proteinExistence type="predicted"/>
<organism evidence="1">
    <name type="scientific">Rhizophora mucronata</name>
    <name type="common">Asiatic mangrove</name>
    <dbReference type="NCBI Taxonomy" id="61149"/>
    <lineage>
        <taxon>Eukaryota</taxon>
        <taxon>Viridiplantae</taxon>
        <taxon>Streptophyta</taxon>
        <taxon>Embryophyta</taxon>
        <taxon>Tracheophyta</taxon>
        <taxon>Spermatophyta</taxon>
        <taxon>Magnoliopsida</taxon>
        <taxon>eudicotyledons</taxon>
        <taxon>Gunneridae</taxon>
        <taxon>Pentapetalae</taxon>
        <taxon>rosids</taxon>
        <taxon>fabids</taxon>
        <taxon>Malpighiales</taxon>
        <taxon>Rhizophoraceae</taxon>
        <taxon>Rhizophora</taxon>
    </lineage>
</organism>
<evidence type="ECO:0000313" key="1">
    <source>
        <dbReference type="EMBL" id="MBX63718.1"/>
    </source>
</evidence>
<name>A0A2P2Q9N2_RHIMU</name>
<sequence length="34" mass="4019">MLNQMLPRHSSAVVCLENNNFPENAYLRYDFPSF</sequence>